<dbReference type="PROSITE" id="PS50206">
    <property type="entry name" value="RHODANESE_3"/>
    <property type="match status" value="1"/>
</dbReference>
<dbReference type="AlphaFoldDB" id="A0A0C6FRU9"/>
<name>A0A0C6FRU9_9HYPH</name>
<dbReference type="EMBL" id="AP014704">
    <property type="protein sequence ID" value="BAQ48159.1"/>
    <property type="molecule type" value="Genomic_DNA"/>
</dbReference>
<dbReference type="SUPFAM" id="SSF52821">
    <property type="entry name" value="Rhodanese/Cell cycle control phosphatase"/>
    <property type="match status" value="1"/>
</dbReference>
<dbReference type="PANTHER" id="PTHR44086">
    <property type="entry name" value="THIOSULFATE SULFURTRANSFERASE RDL2, MITOCHONDRIAL-RELATED"/>
    <property type="match status" value="1"/>
</dbReference>
<proteinExistence type="predicted"/>
<sequence length="106" mass="11348">MAIVDLDREAVKNGLADGSVLLIDVREPNEFASGHIPGSVSFPLSDFDLERLQALIAADGRRPVLSCAAGVRSARALHYLQSEGIPLSEHYVGGFKDWANAGETVE</sequence>
<dbReference type="OrthoDB" id="9807812at2"/>
<reference evidence="2 3" key="1">
    <citation type="journal article" date="2015" name="Genome Announc.">
        <title>Complete Genome Sequence of Methylobacterium aquaticum Strain 22A, Isolated from Racomitrium japonicum Moss.</title>
        <authorList>
            <person name="Tani A."/>
            <person name="Ogura Y."/>
            <person name="Hayashi T."/>
            <person name="Kimbara K."/>
        </authorList>
    </citation>
    <scope>NUCLEOTIDE SEQUENCE [LARGE SCALE GENOMIC DNA]</scope>
    <source>
        <strain evidence="2 3">MA-22A</strain>
    </source>
</reference>
<dbReference type="CDD" id="cd00158">
    <property type="entry name" value="RHOD"/>
    <property type="match status" value="1"/>
</dbReference>
<dbReference type="GO" id="GO:0004792">
    <property type="term" value="F:thiosulfate-cyanide sulfurtransferase activity"/>
    <property type="evidence" value="ECO:0007669"/>
    <property type="project" value="TreeGrafter"/>
</dbReference>
<gene>
    <name evidence="2" type="primary">pspE</name>
    <name evidence="2" type="ORF">Maq22A_c26475</name>
</gene>
<protein>
    <submittedName>
        <fullName evidence="2">Rhodanese-related sulfurtransferase</fullName>
    </submittedName>
</protein>
<dbReference type="STRING" id="270351.Maq22A_c26475"/>
<reference evidence="3" key="2">
    <citation type="submission" date="2015-01" db="EMBL/GenBank/DDBJ databases">
        <title>Complete genome sequence of Methylobacterium aquaticum strain 22A.</title>
        <authorList>
            <person name="Tani A."/>
            <person name="Ogura Y."/>
            <person name="Hayashi T."/>
        </authorList>
    </citation>
    <scope>NUCLEOTIDE SEQUENCE [LARGE SCALE GENOMIC DNA]</scope>
    <source>
        <strain evidence="3">MA-22A</strain>
    </source>
</reference>
<organism evidence="2 3">
    <name type="scientific">Methylobacterium aquaticum</name>
    <dbReference type="NCBI Taxonomy" id="270351"/>
    <lineage>
        <taxon>Bacteria</taxon>
        <taxon>Pseudomonadati</taxon>
        <taxon>Pseudomonadota</taxon>
        <taxon>Alphaproteobacteria</taxon>
        <taxon>Hyphomicrobiales</taxon>
        <taxon>Methylobacteriaceae</taxon>
        <taxon>Methylobacterium</taxon>
    </lineage>
</organism>
<dbReference type="PANTHER" id="PTHR44086:SF10">
    <property type="entry name" value="THIOSULFATE SULFURTRANSFERASE_RHODANESE-LIKE DOMAIN-CONTAINING PROTEIN 3"/>
    <property type="match status" value="1"/>
</dbReference>
<dbReference type="Gene3D" id="3.40.250.10">
    <property type="entry name" value="Rhodanese-like domain"/>
    <property type="match status" value="1"/>
</dbReference>
<dbReference type="RefSeq" id="WP_060848957.1">
    <property type="nucleotide sequence ID" value="NZ_AP014704.1"/>
</dbReference>
<dbReference type="Pfam" id="PF00581">
    <property type="entry name" value="Rhodanese"/>
    <property type="match status" value="1"/>
</dbReference>
<accession>A0A0C6FRU9</accession>
<dbReference type="InterPro" id="IPR036873">
    <property type="entry name" value="Rhodanese-like_dom_sf"/>
</dbReference>
<dbReference type="KEGG" id="maqu:Maq22A_c26475"/>
<feature type="domain" description="Rhodanese" evidence="1">
    <location>
        <begin position="16"/>
        <end position="106"/>
    </location>
</feature>
<evidence type="ECO:0000259" key="1">
    <source>
        <dbReference type="PROSITE" id="PS50206"/>
    </source>
</evidence>
<dbReference type="InterPro" id="IPR001763">
    <property type="entry name" value="Rhodanese-like_dom"/>
</dbReference>
<dbReference type="Proteomes" id="UP000061432">
    <property type="component" value="Chromosome"/>
</dbReference>
<dbReference type="PATRIC" id="fig|270351.10.peg.5079"/>
<evidence type="ECO:0000313" key="2">
    <source>
        <dbReference type="EMBL" id="BAQ48159.1"/>
    </source>
</evidence>
<evidence type="ECO:0000313" key="3">
    <source>
        <dbReference type="Proteomes" id="UP000061432"/>
    </source>
</evidence>
<dbReference type="SMART" id="SM00450">
    <property type="entry name" value="RHOD"/>
    <property type="match status" value="1"/>
</dbReference>
<keyword evidence="2" id="KW-0808">Transferase</keyword>